<dbReference type="Proteomes" id="UP000095281">
    <property type="component" value="Unplaced"/>
</dbReference>
<dbReference type="AlphaFoldDB" id="A0A1I8BCY2"/>
<sequence length="56" mass="6372">VTKGDENNDTCNTSNSHLTNSSNDIQNNNDNPLINVSLKELFENKLLNTKRTEVFY</sequence>
<evidence type="ECO:0000256" key="1">
    <source>
        <dbReference type="SAM" id="MobiDB-lite"/>
    </source>
</evidence>
<reference evidence="3" key="1">
    <citation type="submission" date="2016-11" db="UniProtKB">
        <authorList>
            <consortium name="WormBaseParasite"/>
        </authorList>
    </citation>
    <scope>IDENTIFICATION</scope>
</reference>
<organism evidence="2 3">
    <name type="scientific">Meloidogyne hapla</name>
    <name type="common">Root-knot nematode worm</name>
    <dbReference type="NCBI Taxonomy" id="6305"/>
    <lineage>
        <taxon>Eukaryota</taxon>
        <taxon>Metazoa</taxon>
        <taxon>Ecdysozoa</taxon>
        <taxon>Nematoda</taxon>
        <taxon>Chromadorea</taxon>
        <taxon>Rhabditida</taxon>
        <taxon>Tylenchina</taxon>
        <taxon>Tylenchomorpha</taxon>
        <taxon>Tylenchoidea</taxon>
        <taxon>Meloidogynidae</taxon>
        <taxon>Meloidogyninae</taxon>
        <taxon>Meloidogyne</taxon>
    </lineage>
</organism>
<accession>A0A1I8BCY2</accession>
<dbReference type="WBParaSite" id="MhA1_Contig1975.frz3.gene1">
    <property type="protein sequence ID" value="MhA1_Contig1975.frz3.gene1"/>
    <property type="gene ID" value="MhA1_Contig1975.frz3.gene1"/>
</dbReference>
<feature type="region of interest" description="Disordered" evidence="1">
    <location>
        <begin position="1"/>
        <end position="31"/>
    </location>
</feature>
<protein>
    <submittedName>
        <fullName evidence="3">Rab GTPase domain-containing protein</fullName>
    </submittedName>
</protein>
<proteinExistence type="predicted"/>
<evidence type="ECO:0000313" key="3">
    <source>
        <dbReference type="WBParaSite" id="MhA1_Contig1975.frz3.gene1"/>
    </source>
</evidence>
<keyword evidence="2" id="KW-1185">Reference proteome</keyword>
<feature type="compositionally biased region" description="Low complexity" evidence="1">
    <location>
        <begin position="10"/>
        <end position="31"/>
    </location>
</feature>
<name>A0A1I8BCY2_MELHA</name>
<evidence type="ECO:0000313" key="2">
    <source>
        <dbReference type="Proteomes" id="UP000095281"/>
    </source>
</evidence>